<reference evidence="1" key="1">
    <citation type="submission" date="2021-07" db="EMBL/GenBank/DDBJ databases">
        <authorList>
            <person name="Durling M."/>
        </authorList>
    </citation>
    <scope>NUCLEOTIDE SEQUENCE</scope>
</reference>
<evidence type="ECO:0000313" key="2">
    <source>
        <dbReference type="Proteomes" id="UP000696280"/>
    </source>
</evidence>
<comment type="caution">
    <text evidence="1">The sequence shown here is derived from an EMBL/GenBank/DDBJ whole genome shotgun (WGS) entry which is preliminary data.</text>
</comment>
<proteinExistence type="predicted"/>
<accession>A0A9N9KZ62</accession>
<dbReference type="AlphaFoldDB" id="A0A9N9KZ62"/>
<organism evidence="1 2">
    <name type="scientific">Hymenoscyphus fraxineus</name>
    <dbReference type="NCBI Taxonomy" id="746836"/>
    <lineage>
        <taxon>Eukaryota</taxon>
        <taxon>Fungi</taxon>
        <taxon>Dikarya</taxon>
        <taxon>Ascomycota</taxon>
        <taxon>Pezizomycotina</taxon>
        <taxon>Leotiomycetes</taxon>
        <taxon>Helotiales</taxon>
        <taxon>Helotiaceae</taxon>
        <taxon>Hymenoscyphus</taxon>
    </lineage>
</organism>
<gene>
    <name evidence="1" type="ORF">HYFRA_00003938</name>
</gene>
<keyword evidence="2" id="KW-1185">Reference proteome</keyword>
<evidence type="ECO:0000313" key="1">
    <source>
        <dbReference type="EMBL" id="CAG8956549.1"/>
    </source>
</evidence>
<protein>
    <submittedName>
        <fullName evidence="1">Uncharacterized protein</fullName>
    </submittedName>
</protein>
<dbReference type="Proteomes" id="UP000696280">
    <property type="component" value="Unassembled WGS sequence"/>
</dbReference>
<name>A0A9N9KZ62_9HELO</name>
<sequence>MSASALQNIRTPTRKRLYRESLRKGCICFVASHLSTFPTPQESTRSRKSSKQQRRRGIYSSRYVGTNFQCHEPKLTNISIPSRGNEKPVHTLLVYRSHEEIFGRITYFVMLPFLEFPWTPFDKSVLAIFPHKNLLVSRLFISQNNRNLKEVPIFCPTRGKRKWMATNAAWRIQQLHKLHSCENNYEIFAKKDWGEDQANYRLTREYLQPCPLILIFLSIYMIHAAWWGQWPPEYAEGDTNHSKQQAKNEVSNIKSICTQVLLGENVHEDTAWKRGRH</sequence>
<dbReference type="EMBL" id="CAJVRL010000070">
    <property type="protein sequence ID" value="CAG8956549.1"/>
    <property type="molecule type" value="Genomic_DNA"/>
</dbReference>